<proteinExistence type="predicted"/>
<dbReference type="InterPro" id="IPR053173">
    <property type="entry name" value="SAM-binding_MTase"/>
</dbReference>
<dbReference type="SUPFAM" id="SSF46785">
    <property type="entry name" value="Winged helix' DNA-binding domain"/>
    <property type="match status" value="1"/>
</dbReference>
<gene>
    <name evidence="2" type="ORF">ABLG96_18140</name>
</gene>
<dbReference type="Pfam" id="PF13847">
    <property type="entry name" value="Methyltransf_31"/>
    <property type="match status" value="1"/>
</dbReference>
<feature type="domain" description="Methyltransferase" evidence="1">
    <location>
        <begin position="178"/>
        <end position="285"/>
    </location>
</feature>
<dbReference type="InterPro" id="IPR025714">
    <property type="entry name" value="Methyltranfer_dom"/>
</dbReference>
<organism evidence="2">
    <name type="scientific">Nakamurella sp. A5-74</name>
    <dbReference type="NCBI Taxonomy" id="3158264"/>
    <lineage>
        <taxon>Bacteria</taxon>
        <taxon>Bacillati</taxon>
        <taxon>Actinomycetota</taxon>
        <taxon>Actinomycetes</taxon>
        <taxon>Nakamurellales</taxon>
        <taxon>Nakamurellaceae</taxon>
        <taxon>Nakamurella</taxon>
    </lineage>
</organism>
<dbReference type="EC" id="2.1.-.-" evidence="2"/>
<evidence type="ECO:0000313" key="2">
    <source>
        <dbReference type="EMBL" id="XCG63104.1"/>
    </source>
</evidence>
<accession>A0AAU8DM96</accession>
<keyword evidence="2" id="KW-0808">Transferase</keyword>
<reference evidence="2" key="1">
    <citation type="submission" date="2024-05" db="EMBL/GenBank/DDBJ databases">
        <authorList>
            <person name="Cai S.Y."/>
            <person name="Jin L.M."/>
            <person name="Li H.R."/>
        </authorList>
    </citation>
    <scope>NUCLEOTIDE SEQUENCE</scope>
    <source>
        <strain evidence="2">A5-74</strain>
    </source>
</reference>
<dbReference type="GO" id="GO:0032259">
    <property type="term" value="P:methylation"/>
    <property type="evidence" value="ECO:0007669"/>
    <property type="project" value="UniProtKB-KW"/>
</dbReference>
<dbReference type="RefSeq" id="WP_353648719.1">
    <property type="nucleotide sequence ID" value="NZ_CP159218.1"/>
</dbReference>
<dbReference type="PANTHER" id="PTHR45128">
    <property type="entry name" value="METHYLTRANSFERASE TYPE 11"/>
    <property type="match status" value="1"/>
</dbReference>
<sequence length="360" mass="38625">MSETVGPTMVGPDHSAPDLSGRVFDQTLALMESAAIWLGGRLGWYAALRDGGPLTAADLAIRTQSDARYAQEWLAQQATAGILVLDGDRYTLPGGHAEALLDRDSVWWTEPLLRQMMAAVLRLPELEHAYRTGTGLSWSDYGADMSQAQGDVNRPALLHTLPEEWVPQIPGLMTRLGSGARVADICCGHGWAAIGLALAHPGITVDGYDLDGPAIEQARRNAVAAGVGDRVRFHHLDVSNPLPEDGYDVVIAVECLHDLPDPVGVLQVMAGAGADDAVVLVVEMAADPELRTPGDEIQRALYGFSLLVCLPDSRSVDRSVASGTLLRPAVLDDYARRGGFAGATALDLPDTGFWRFYRLR</sequence>
<evidence type="ECO:0000259" key="1">
    <source>
        <dbReference type="Pfam" id="PF13847"/>
    </source>
</evidence>
<dbReference type="AlphaFoldDB" id="A0AAU8DM96"/>
<dbReference type="Gene3D" id="3.40.50.150">
    <property type="entry name" value="Vaccinia Virus protein VP39"/>
    <property type="match status" value="1"/>
</dbReference>
<dbReference type="InterPro" id="IPR029063">
    <property type="entry name" value="SAM-dependent_MTases_sf"/>
</dbReference>
<dbReference type="PANTHER" id="PTHR45128:SF2">
    <property type="entry name" value="METHYLTRANSFERASE DOMAIN-CONTAINING PROTEIN"/>
    <property type="match status" value="1"/>
</dbReference>
<name>A0AAU8DM96_9ACTN</name>
<dbReference type="SUPFAM" id="SSF53335">
    <property type="entry name" value="S-adenosyl-L-methionine-dependent methyltransferases"/>
    <property type="match status" value="1"/>
</dbReference>
<dbReference type="InterPro" id="IPR036390">
    <property type="entry name" value="WH_DNA-bd_sf"/>
</dbReference>
<keyword evidence="2" id="KW-0489">Methyltransferase</keyword>
<dbReference type="CDD" id="cd02440">
    <property type="entry name" value="AdoMet_MTases"/>
    <property type="match status" value="1"/>
</dbReference>
<protein>
    <submittedName>
        <fullName evidence="2">Class I SAM-dependent methyltransferase</fullName>
        <ecNumber evidence="2">2.1.-.-</ecNumber>
    </submittedName>
</protein>
<dbReference type="EMBL" id="CP159218">
    <property type="protein sequence ID" value="XCG63104.1"/>
    <property type="molecule type" value="Genomic_DNA"/>
</dbReference>
<dbReference type="GO" id="GO:0008168">
    <property type="term" value="F:methyltransferase activity"/>
    <property type="evidence" value="ECO:0007669"/>
    <property type="project" value="UniProtKB-KW"/>
</dbReference>